<organism evidence="2 3">
    <name type="scientific">Tetraparma gracilis</name>
    <dbReference type="NCBI Taxonomy" id="2962635"/>
    <lineage>
        <taxon>Eukaryota</taxon>
        <taxon>Sar</taxon>
        <taxon>Stramenopiles</taxon>
        <taxon>Ochrophyta</taxon>
        <taxon>Bolidophyceae</taxon>
        <taxon>Parmales</taxon>
        <taxon>Triparmaceae</taxon>
        <taxon>Tetraparma</taxon>
    </lineage>
</organism>
<keyword evidence="3" id="KW-1185">Reference proteome</keyword>
<dbReference type="Proteomes" id="UP001165060">
    <property type="component" value="Unassembled WGS sequence"/>
</dbReference>
<accession>A0ABQ6MHV3</accession>
<dbReference type="InterPro" id="IPR005025">
    <property type="entry name" value="FMN_Rdtase-like_dom"/>
</dbReference>
<evidence type="ECO:0000259" key="1">
    <source>
        <dbReference type="Pfam" id="PF03358"/>
    </source>
</evidence>
<dbReference type="InterPro" id="IPR050712">
    <property type="entry name" value="NAD(P)H-dep_reductase"/>
</dbReference>
<dbReference type="Pfam" id="PF03358">
    <property type="entry name" value="FMN_red"/>
    <property type="match status" value="1"/>
</dbReference>
<dbReference type="SUPFAM" id="SSF52218">
    <property type="entry name" value="Flavoproteins"/>
    <property type="match status" value="1"/>
</dbReference>
<sequence length="248" mass="26168">MSQAPRSVSEDVTMASKRILNCVAFLGTTRSAQPFFKALPPRTGDRVLAYVQSAVTSVNEASPDVELSITVIDPIDYPSATNLCTNDGNPTYYHTMDMTTLAPDLQKLVGLVEAADCFLVVCPEYNHTIPPALTAIMNQVGCSKYANKVSGTVTYSGFSSAGGGARAAVALRPFLSELGCLPVSKQVIVPDANKVLDEAGEWVGEHKDGAAKTMADMLGQLTYFADALAAKKEKVAEAKAAAEAEAKA</sequence>
<comment type="caution">
    <text evidence="2">The sequence shown here is derived from an EMBL/GenBank/DDBJ whole genome shotgun (WGS) entry which is preliminary data.</text>
</comment>
<dbReference type="Gene3D" id="3.40.50.360">
    <property type="match status" value="1"/>
</dbReference>
<feature type="domain" description="NADPH-dependent FMN reductase-like" evidence="1">
    <location>
        <begin position="42"/>
        <end position="193"/>
    </location>
</feature>
<evidence type="ECO:0000313" key="2">
    <source>
        <dbReference type="EMBL" id="GMI26597.1"/>
    </source>
</evidence>
<dbReference type="PANTHER" id="PTHR30543:SF21">
    <property type="entry name" value="NAD(P)H-DEPENDENT FMN REDUCTASE LOT6"/>
    <property type="match status" value="1"/>
</dbReference>
<gene>
    <name evidence="2" type="ORF">TeGR_g6781</name>
</gene>
<proteinExistence type="predicted"/>
<name>A0ABQ6MHV3_9STRA</name>
<protein>
    <recommendedName>
        <fullName evidence="1">NADPH-dependent FMN reductase-like domain-containing protein</fullName>
    </recommendedName>
</protein>
<dbReference type="EMBL" id="BRYB01004160">
    <property type="protein sequence ID" value="GMI26597.1"/>
    <property type="molecule type" value="Genomic_DNA"/>
</dbReference>
<reference evidence="2 3" key="1">
    <citation type="journal article" date="2023" name="Commun. Biol.">
        <title>Genome analysis of Parmales, the sister group of diatoms, reveals the evolutionary specialization of diatoms from phago-mixotrophs to photoautotrophs.</title>
        <authorList>
            <person name="Ban H."/>
            <person name="Sato S."/>
            <person name="Yoshikawa S."/>
            <person name="Yamada K."/>
            <person name="Nakamura Y."/>
            <person name="Ichinomiya M."/>
            <person name="Sato N."/>
            <person name="Blanc-Mathieu R."/>
            <person name="Endo H."/>
            <person name="Kuwata A."/>
            <person name="Ogata H."/>
        </authorList>
    </citation>
    <scope>NUCLEOTIDE SEQUENCE [LARGE SCALE GENOMIC DNA]</scope>
</reference>
<dbReference type="InterPro" id="IPR029039">
    <property type="entry name" value="Flavoprotein-like_sf"/>
</dbReference>
<evidence type="ECO:0000313" key="3">
    <source>
        <dbReference type="Proteomes" id="UP001165060"/>
    </source>
</evidence>
<dbReference type="PANTHER" id="PTHR30543">
    <property type="entry name" value="CHROMATE REDUCTASE"/>
    <property type="match status" value="1"/>
</dbReference>